<dbReference type="GO" id="GO:0003677">
    <property type="term" value="F:DNA binding"/>
    <property type="evidence" value="ECO:0007669"/>
    <property type="project" value="InterPro"/>
</dbReference>
<comment type="caution">
    <text evidence="8">The sequence shown here is derived from an EMBL/GenBank/DDBJ whole genome shotgun (WGS) entry which is preliminary data.</text>
</comment>
<protein>
    <submittedName>
        <fullName evidence="8">S-DNA-T family DNA segregation ATPase FtsK/SpoIIIE</fullName>
    </submittedName>
</protein>
<dbReference type="InterPro" id="IPR008984">
    <property type="entry name" value="SMAD_FHA_dom_sf"/>
</dbReference>
<dbReference type="Pfam" id="PF16697">
    <property type="entry name" value="Yop-YscD_cpl"/>
    <property type="match status" value="1"/>
</dbReference>
<keyword evidence="1" id="KW-0597">Phosphoprotein</keyword>
<feature type="domain" description="FtsK" evidence="7">
    <location>
        <begin position="1015"/>
        <end position="1207"/>
    </location>
</feature>
<keyword evidence="5" id="KW-0472">Membrane</keyword>
<gene>
    <name evidence="8" type="ORF">FHX71_005388</name>
</gene>
<dbReference type="RefSeq" id="WP_182620517.1">
    <property type="nucleotide sequence ID" value="NZ_BAAATF010000001.1"/>
</dbReference>
<dbReference type="Proteomes" id="UP000540568">
    <property type="component" value="Unassembled WGS sequence"/>
</dbReference>
<dbReference type="Gene3D" id="2.60.200.20">
    <property type="match status" value="1"/>
</dbReference>
<dbReference type="GO" id="GO:0005524">
    <property type="term" value="F:ATP binding"/>
    <property type="evidence" value="ECO:0007669"/>
    <property type="project" value="UniProtKB-UniRule"/>
</dbReference>
<proteinExistence type="predicted"/>
<dbReference type="PROSITE" id="PS50006">
    <property type="entry name" value="FHA_DOMAIN"/>
    <property type="match status" value="1"/>
</dbReference>
<feature type="transmembrane region" description="Helical" evidence="5">
    <location>
        <begin position="265"/>
        <end position="282"/>
    </location>
</feature>
<keyword evidence="5" id="KW-1133">Transmembrane helix</keyword>
<name>A0A7W3JEK4_9MICO</name>
<dbReference type="SUPFAM" id="SSF52540">
    <property type="entry name" value="P-loop containing nucleoside triphosphate hydrolases"/>
    <property type="match status" value="3"/>
</dbReference>
<dbReference type="Pfam" id="PF01580">
    <property type="entry name" value="FtsK_SpoIIIE"/>
    <property type="match status" value="2"/>
</dbReference>
<keyword evidence="5" id="KW-0812">Transmembrane</keyword>
<feature type="binding site" evidence="4">
    <location>
        <begin position="1032"/>
        <end position="1039"/>
    </location>
    <ligand>
        <name>ATP</name>
        <dbReference type="ChEBI" id="CHEBI:30616"/>
    </ligand>
</feature>
<reference evidence="8 9" key="1">
    <citation type="submission" date="2020-07" db="EMBL/GenBank/DDBJ databases">
        <title>Sequencing the genomes of 1000 actinobacteria strains.</title>
        <authorList>
            <person name="Klenk H.-P."/>
        </authorList>
    </citation>
    <scope>NUCLEOTIDE SEQUENCE [LARGE SCALE GENOMIC DNA]</scope>
    <source>
        <strain evidence="8 9">DSM 44121</strain>
    </source>
</reference>
<dbReference type="CDD" id="cd01127">
    <property type="entry name" value="TrwB_TraG_TraD_VirD4"/>
    <property type="match status" value="1"/>
</dbReference>
<dbReference type="CDD" id="cd00060">
    <property type="entry name" value="FHA"/>
    <property type="match status" value="1"/>
</dbReference>
<dbReference type="PANTHER" id="PTHR22683">
    <property type="entry name" value="SPORULATION PROTEIN RELATED"/>
    <property type="match status" value="1"/>
</dbReference>
<dbReference type="InterPro" id="IPR000253">
    <property type="entry name" value="FHA_dom"/>
</dbReference>
<evidence type="ECO:0000256" key="5">
    <source>
        <dbReference type="SAM" id="Phobius"/>
    </source>
</evidence>
<organism evidence="8 9">
    <name type="scientific">Promicromonospora sukumoe</name>
    <dbReference type="NCBI Taxonomy" id="88382"/>
    <lineage>
        <taxon>Bacteria</taxon>
        <taxon>Bacillati</taxon>
        <taxon>Actinomycetota</taxon>
        <taxon>Actinomycetes</taxon>
        <taxon>Micrococcales</taxon>
        <taxon>Promicromonosporaceae</taxon>
        <taxon>Promicromonospora</taxon>
    </lineage>
</organism>
<dbReference type="EMBL" id="JACGWV010000003">
    <property type="protein sequence ID" value="MBA8811381.1"/>
    <property type="molecule type" value="Genomic_DNA"/>
</dbReference>
<accession>A0A7W3JEK4</accession>
<evidence type="ECO:0000256" key="4">
    <source>
        <dbReference type="PROSITE-ProRule" id="PRU00289"/>
    </source>
</evidence>
<dbReference type="PANTHER" id="PTHR22683:SF1">
    <property type="entry name" value="TYPE VII SECRETION SYSTEM PROTEIN ESSC"/>
    <property type="match status" value="1"/>
</dbReference>
<evidence type="ECO:0000259" key="6">
    <source>
        <dbReference type="PROSITE" id="PS50006"/>
    </source>
</evidence>
<dbReference type="InterPro" id="IPR003593">
    <property type="entry name" value="AAA+_ATPase"/>
</dbReference>
<sequence>MRIKLTLNRPDESGVNVAVTADATATVRDVAEALFSGDPTRNGAAAPENLTLQVLADGSTSFTGGRVLTPTNDLVQAGLRSGSVVSIVRVSEQFVNPGQDRGTAVAQLRVLDGPDAGRDFPLPVGTSYIGRDRGMDIRLQDGQVSKRHARVVVGESIEVHDLASANGLVMGGKRMTRAVLTSSDTVTLGETTLSVVALHRSTSLAPTSPVVEFNRSPRVVTRFGEIKIKAPKPPRPPQPQRLPWLMMLAPMAMGAVMYSFTRNPISLLFMFMSPVMMLGMWMDRKIYGKKQFKEASEQFEQAVVATSERIDRTHAVERAVRLAELPSLAESLDAVRRLGGLMWTHRPEHRGFLTVRFGLGSGPARTIFDEPRENDAIPEHWQRVLDLQEQCLTIHDVPMGAGFRYGGNAGIAGPSGVVEPVGRSVLLQLVTLHSPAELVVTALTSARSRADWEWLEWLPHTGSPHSPLGASDHLADDPASGASLLTRLEELVEARGVSLDGPAPLVGELDSEKDRKDAPPKPVLPSVVVLIEDDAPVERARLVRLVEHGAAAGVHVVWIAPTVEQLPAACRTFVLLDPNSSDNGAMTGEVHYGQLAYPVRCDVADLNTAREVARILSPVIDIGAPTDDESDLPRAVSYLALAGTELGKDSSGVIERWRENLSLTPRDGSPPVRRKTPTNLRALIGHDGVEPFHLDLRTQGPHALVGGTTGAGKSEFLQSWVLGMAAAHSPDRVTFLFVDYKGGAAFADCVNLPHTVGLVTDLSPHLVRRALSSLRAELHYREHLLNRKKAKDLASLERTGDPEAPPSLIIVVDEFAALVGEVPEFVDGVVDVAQRGRSLGLHLILATQRPAGVIKDNLRANTNLRIALRMADEHDSKDVLGDEMAAHFSPSIPGRGAAKTGPGRLTTFQTGYAGGWTTDEPERSSLDIEEMDFGTGRRWELPAPEVIEEHDPGPNDIARVVSTIRRAAGEAGVPTPRKPWLPELAPTYDLALLPNRRTDSQLVLGVLDNPPQQTQPTVHYEPDSDGNLAIYGTGGTGKSTTLRTIAVSAGLTHRGGPVQVYGIDCGSGGLSMLENLPHVGAVIAGDDEERVGRLLRRLRDTLDQRADRYAAVRASTIEEYRRLANKPDEPRIIVLVDGIGAFREAYENITARGFSIFGTFTQLATDGRPVGIHLVMSGDRAVSVPPSLASTVQKRIVHRMAKEDDYVMLNVPKDVLTPASAPGRAIMYGQEAQIAVLGGDSNGAVQSRELARLEQTMRSVGGVPQAPGVDRLPDTFTLEQLPQRTTDLATIGLRDLDIAPIGLPMRGPLMLAGPPGSGRTTAFVTLATALRRAGGTRLVYLSSRRSSLSALDLWDMTASSPEDVVELLKELTTVLESDRATPGTLTVMIENYTEMTGTPAEKPLEAFVKLASRKDQLVIGESESSTWSKAFTLAGPFKSGRNGLLLTPGDTDGDTLMNTPLGRIRRKDFPPGRGFLVTAGRATKIHVALPG</sequence>
<dbReference type="SMART" id="SM00382">
    <property type="entry name" value="AAA"/>
    <property type="match status" value="3"/>
</dbReference>
<dbReference type="InterPro" id="IPR002543">
    <property type="entry name" value="FtsK_dom"/>
</dbReference>
<evidence type="ECO:0000259" key="7">
    <source>
        <dbReference type="PROSITE" id="PS50901"/>
    </source>
</evidence>
<feature type="domain" description="FHA" evidence="6">
    <location>
        <begin position="127"/>
        <end position="175"/>
    </location>
</feature>
<keyword evidence="9" id="KW-1185">Reference proteome</keyword>
<evidence type="ECO:0000313" key="8">
    <source>
        <dbReference type="EMBL" id="MBA8811381.1"/>
    </source>
</evidence>
<feature type="binding site" evidence="4">
    <location>
        <begin position="707"/>
        <end position="714"/>
    </location>
    <ligand>
        <name>ATP</name>
        <dbReference type="ChEBI" id="CHEBI:30616"/>
    </ligand>
</feature>
<dbReference type="SUPFAM" id="SSF49879">
    <property type="entry name" value="SMAD/FHA domain"/>
    <property type="match status" value="1"/>
</dbReference>
<evidence type="ECO:0000256" key="3">
    <source>
        <dbReference type="ARBA" id="ARBA00022840"/>
    </source>
</evidence>
<evidence type="ECO:0000256" key="1">
    <source>
        <dbReference type="ARBA" id="ARBA00022553"/>
    </source>
</evidence>
<evidence type="ECO:0000256" key="2">
    <source>
        <dbReference type="ARBA" id="ARBA00022741"/>
    </source>
</evidence>
<keyword evidence="3 4" id="KW-0067">ATP-binding</keyword>
<evidence type="ECO:0000313" key="9">
    <source>
        <dbReference type="Proteomes" id="UP000540568"/>
    </source>
</evidence>
<dbReference type="PROSITE" id="PS50901">
    <property type="entry name" value="FTSK"/>
    <property type="match status" value="2"/>
</dbReference>
<dbReference type="SMART" id="SM00240">
    <property type="entry name" value="FHA"/>
    <property type="match status" value="1"/>
</dbReference>
<feature type="transmembrane region" description="Helical" evidence="5">
    <location>
        <begin position="242"/>
        <end position="259"/>
    </location>
</feature>
<dbReference type="InterPro" id="IPR027417">
    <property type="entry name" value="P-loop_NTPase"/>
</dbReference>
<dbReference type="Gene3D" id="3.40.50.300">
    <property type="entry name" value="P-loop containing nucleotide triphosphate hydrolases"/>
    <property type="match status" value="4"/>
</dbReference>
<keyword evidence="2 4" id="KW-0547">Nucleotide-binding</keyword>
<feature type="domain" description="FtsK" evidence="7">
    <location>
        <begin position="689"/>
        <end position="877"/>
    </location>
</feature>
<dbReference type="InterPro" id="IPR050206">
    <property type="entry name" value="FtsK/SpoIIIE/SftA"/>
</dbReference>
<dbReference type="InterPro" id="IPR032030">
    <property type="entry name" value="YscD_cytoplasmic_dom"/>
</dbReference>